<keyword evidence="13" id="KW-0812">Transmembrane</keyword>
<accession>A0ABQ8PAN7</accession>
<dbReference type="Gene3D" id="3.40.50.10330">
    <property type="entry name" value="Probable inorganic polyphosphate/atp-NAD kinase, domain 1"/>
    <property type="match status" value="1"/>
</dbReference>
<dbReference type="EMBL" id="JAPCXB010000028">
    <property type="protein sequence ID" value="KAJ1613960.1"/>
    <property type="molecule type" value="Genomic_DNA"/>
</dbReference>
<dbReference type="PROSITE" id="PS50081">
    <property type="entry name" value="ZF_DAG_PE_2"/>
    <property type="match status" value="2"/>
</dbReference>
<evidence type="ECO:0000256" key="2">
    <source>
        <dbReference type="ARBA" id="ARBA00009280"/>
    </source>
</evidence>
<dbReference type="SMART" id="SM00046">
    <property type="entry name" value="DAGKc"/>
    <property type="match status" value="1"/>
</dbReference>
<evidence type="ECO:0000256" key="3">
    <source>
        <dbReference type="ARBA" id="ARBA00022679"/>
    </source>
</evidence>
<evidence type="ECO:0000256" key="8">
    <source>
        <dbReference type="ARBA" id="ARBA00022777"/>
    </source>
</evidence>
<keyword evidence="17" id="KW-1185">Reference proteome</keyword>
<feature type="domain" description="DAGKc" evidence="15">
    <location>
        <begin position="347"/>
        <end position="487"/>
    </location>
</feature>
<keyword evidence="10 12" id="KW-0067">ATP-binding</keyword>
<dbReference type="Proteomes" id="UP001071777">
    <property type="component" value="Unassembled WGS sequence"/>
</dbReference>
<keyword evidence="6 12" id="KW-0547">Nucleotide-binding</keyword>
<dbReference type="InterPro" id="IPR017438">
    <property type="entry name" value="ATP-NAD_kinase_N"/>
</dbReference>
<organism evidence="16 17">
    <name type="scientific">Cryptosporidium canis</name>
    <dbReference type="NCBI Taxonomy" id="195482"/>
    <lineage>
        <taxon>Eukaryota</taxon>
        <taxon>Sar</taxon>
        <taxon>Alveolata</taxon>
        <taxon>Apicomplexa</taxon>
        <taxon>Conoidasida</taxon>
        <taxon>Coccidia</taxon>
        <taxon>Eucoccidiorida</taxon>
        <taxon>Eimeriorina</taxon>
        <taxon>Cryptosporidiidae</taxon>
        <taxon>Cryptosporidium</taxon>
    </lineage>
</organism>
<protein>
    <recommendedName>
        <fullName evidence="12">Diacylglycerol kinase</fullName>
        <shortName evidence="12">DAG kinase</shortName>
        <ecNumber evidence="12">2.7.1.107</ecNumber>
    </recommendedName>
</protein>
<keyword evidence="4" id="KW-0479">Metal-binding</keyword>
<dbReference type="SUPFAM" id="SSF111331">
    <property type="entry name" value="NAD kinase/diacylglycerol kinase-like"/>
    <property type="match status" value="1"/>
</dbReference>
<comment type="subcellular location">
    <subcellularLocation>
        <location evidence="1">Membrane</location>
    </subcellularLocation>
</comment>
<evidence type="ECO:0000256" key="10">
    <source>
        <dbReference type="ARBA" id="ARBA00022840"/>
    </source>
</evidence>
<evidence type="ECO:0000256" key="12">
    <source>
        <dbReference type="RuleBase" id="RU361128"/>
    </source>
</evidence>
<reference evidence="16" key="1">
    <citation type="submission" date="2022-10" db="EMBL/GenBank/DDBJ databases">
        <title>Adaptive evolution leads to modifications in subtelomeric GC content in a zoonotic Cryptosporidium species.</title>
        <authorList>
            <person name="Li J."/>
            <person name="Feng Y."/>
            <person name="Xiao L."/>
        </authorList>
    </citation>
    <scope>NUCLEOTIDE SEQUENCE</scope>
    <source>
        <strain evidence="16">25894</strain>
    </source>
</reference>
<dbReference type="EC" id="2.7.1.107" evidence="12"/>
<dbReference type="InterPro" id="IPR037607">
    <property type="entry name" value="DGK"/>
</dbReference>
<evidence type="ECO:0000256" key="7">
    <source>
        <dbReference type="ARBA" id="ARBA00022771"/>
    </source>
</evidence>
<evidence type="ECO:0000256" key="4">
    <source>
        <dbReference type="ARBA" id="ARBA00022723"/>
    </source>
</evidence>
<evidence type="ECO:0000313" key="16">
    <source>
        <dbReference type="EMBL" id="KAJ1613960.1"/>
    </source>
</evidence>
<dbReference type="SUPFAM" id="SSF57889">
    <property type="entry name" value="Cysteine-rich domain"/>
    <property type="match status" value="2"/>
</dbReference>
<dbReference type="Gene3D" id="3.30.60.20">
    <property type="match status" value="1"/>
</dbReference>
<comment type="caution">
    <text evidence="16">The sequence shown here is derived from an EMBL/GenBank/DDBJ whole genome shotgun (WGS) entry which is preliminary data.</text>
</comment>
<evidence type="ECO:0000256" key="5">
    <source>
        <dbReference type="ARBA" id="ARBA00022737"/>
    </source>
</evidence>
<evidence type="ECO:0000256" key="6">
    <source>
        <dbReference type="ARBA" id="ARBA00022741"/>
    </source>
</evidence>
<feature type="domain" description="Phorbol-ester/DAG-type" evidence="14">
    <location>
        <begin position="186"/>
        <end position="240"/>
    </location>
</feature>
<gene>
    <name evidence="16" type="ORF">OJ252_846</name>
</gene>
<feature type="transmembrane region" description="Helical" evidence="13">
    <location>
        <begin position="50"/>
        <end position="71"/>
    </location>
</feature>
<evidence type="ECO:0000256" key="11">
    <source>
        <dbReference type="ARBA" id="ARBA00023136"/>
    </source>
</evidence>
<keyword evidence="11 13" id="KW-0472">Membrane</keyword>
<dbReference type="Pfam" id="PF00781">
    <property type="entry name" value="DAGK_cat"/>
    <property type="match status" value="1"/>
</dbReference>
<evidence type="ECO:0000256" key="1">
    <source>
        <dbReference type="ARBA" id="ARBA00004370"/>
    </source>
</evidence>
<keyword evidence="13" id="KW-1133">Transmembrane helix</keyword>
<evidence type="ECO:0000259" key="14">
    <source>
        <dbReference type="PROSITE" id="PS50081"/>
    </source>
</evidence>
<sequence>MLFVLKYESYASPITEVINKLIPFREVLNVIKIALNIIQSHIFTLKTRHWYILILSAIIASVAAIVTILYLQRYSAGNSILRHIKLRHHWVLYETPEYPKYCTHCSGIIKKRFLLMRNYEGWQCLICRRISHLHCIMQSDSEYCKDECSSSCLIKDNLFVQFKGKEPLNSDITSDLGDSIPPKVHRHILMKGNLQSGAVCSICRTVCFSPFGLYGQTCIWCNRTYHDECAENNRIVQQQCDFGTLKYIILPPNSFVFELTGLENKGNRAINTKSSILESQSEDCLDSGDLVKTPNKQDSIQIEDDRIMGNPTVSTNRMSISRYIHIFHKSNLIRKKLRFFEGFLNTNSGKPLLVFVNTKSGGHLGQGLIKNLHIYLNPIQIVDIQHSKGPEEALYLFKHLAELKKLMILVCGGDGTVRWVIDKCREIYGVDSSNLPPIAVLPLGTGNDLSRILGWDVTFNGDILGFLKRICTSNIKQMDIWSCTAWGVNSEDPNNNNNEILFSSTFINYLDIGIAARIALKFHNLREAYPQHFKSRLGNQLVYGEVGFRDFFNKSIQLEGLRIFCDGKEITTSNSVGCSISNNGEETLGTSGVKLLNENNKLKKCFNFIKNYSSLLRTFIGWFLVPLMGIFGIRVSLTDHEFNKKELTEVNGHFHHKENRIEGLIVCNIPSFSGGVNLWKISNQTHKKSCNNKDPYCMRRATTLTSKRIGKGLSDRSMSFSIDQFKNSSDCSHSDSEFSECDELDSSEFMIGNVRRKSTNILKSWFSKAFKQSISISPPLNGAELSNEDTNYTVNRFQVQKIDDGIIEVVGIRSLFHLTQLQVGLTEPIKLCQGKNITIYVPRQLPFQVDGEPRVINKCKLTIEASGKIPVLCSENTEYALQLSVQNALEQAVEKNIINNTQRAWIADQIIQESKILIS</sequence>
<dbReference type="SMART" id="SM00045">
    <property type="entry name" value="DAGKa"/>
    <property type="match status" value="1"/>
</dbReference>
<dbReference type="InterPro" id="IPR046349">
    <property type="entry name" value="C1-like_sf"/>
</dbReference>
<evidence type="ECO:0000256" key="13">
    <source>
        <dbReference type="SAM" id="Phobius"/>
    </source>
</evidence>
<keyword evidence="9" id="KW-0862">Zinc</keyword>
<dbReference type="InterPro" id="IPR016064">
    <property type="entry name" value="NAD/diacylglycerol_kinase_sf"/>
</dbReference>
<comment type="similarity">
    <text evidence="2 12">Belongs to the eukaryotic diacylglycerol kinase family.</text>
</comment>
<dbReference type="InterPro" id="IPR002219">
    <property type="entry name" value="PKC_DAG/PE"/>
</dbReference>
<keyword evidence="5" id="KW-0677">Repeat</keyword>
<evidence type="ECO:0000256" key="9">
    <source>
        <dbReference type="ARBA" id="ARBA00022833"/>
    </source>
</evidence>
<keyword evidence="3 12" id="KW-0808">Transferase</keyword>
<dbReference type="InterPro" id="IPR001206">
    <property type="entry name" value="Diacylglycerol_kinase_cat_dom"/>
</dbReference>
<dbReference type="SMART" id="SM00109">
    <property type="entry name" value="C1"/>
    <property type="match status" value="2"/>
</dbReference>
<evidence type="ECO:0000259" key="15">
    <source>
        <dbReference type="PROSITE" id="PS50146"/>
    </source>
</evidence>
<dbReference type="PANTHER" id="PTHR11255:SF54">
    <property type="entry name" value="DIACYLGLYCEROL KINASE THETA"/>
    <property type="match status" value="1"/>
</dbReference>
<dbReference type="CDD" id="cd20805">
    <property type="entry name" value="C1_DGK_rpt2"/>
    <property type="match status" value="2"/>
</dbReference>
<dbReference type="GO" id="GO:0016301">
    <property type="term" value="F:kinase activity"/>
    <property type="evidence" value="ECO:0007669"/>
    <property type="project" value="UniProtKB-KW"/>
</dbReference>
<feature type="domain" description="Phorbol-ester/DAG-type" evidence="14">
    <location>
        <begin position="87"/>
        <end position="144"/>
    </location>
</feature>
<name>A0ABQ8PAN7_9CRYT</name>
<evidence type="ECO:0000313" key="17">
    <source>
        <dbReference type="Proteomes" id="UP001071777"/>
    </source>
</evidence>
<keyword evidence="8 12" id="KW-0418">Kinase</keyword>
<comment type="catalytic activity">
    <reaction evidence="12">
        <text>a 1,2-diacyl-sn-glycerol + ATP = a 1,2-diacyl-sn-glycero-3-phosphate + ADP + H(+)</text>
        <dbReference type="Rhea" id="RHEA:10272"/>
        <dbReference type="ChEBI" id="CHEBI:15378"/>
        <dbReference type="ChEBI" id="CHEBI:17815"/>
        <dbReference type="ChEBI" id="CHEBI:30616"/>
        <dbReference type="ChEBI" id="CHEBI:58608"/>
        <dbReference type="ChEBI" id="CHEBI:456216"/>
        <dbReference type="EC" id="2.7.1.107"/>
    </reaction>
</comment>
<dbReference type="PROSITE" id="PS50146">
    <property type="entry name" value="DAGK"/>
    <property type="match status" value="1"/>
</dbReference>
<dbReference type="PANTHER" id="PTHR11255">
    <property type="entry name" value="DIACYLGLYCEROL KINASE"/>
    <property type="match status" value="1"/>
</dbReference>
<dbReference type="InterPro" id="IPR000756">
    <property type="entry name" value="Diacylglycerol_kin_accessory"/>
</dbReference>
<dbReference type="Pfam" id="PF00609">
    <property type="entry name" value="DAGK_acc"/>
    <property type="match status" value="2"/>
</dbReference>
<keyword evidence="7" id="KW-0863">Zinc-finger</keyword>
<proteinExistence type="inferred from homology"/>